<feature type="domain" description="Helix-turn-helix" evidence="1">
    <location>
        <begin position="42"/>
        <end position="89"/>
    </location>
</feature>
<dbReference type="RefSeq" id="WP_199111214.1">
    <property type="nucleotide sequence ID" value="NZ_JAHWXQ010000005.1"/>
</dbReference>
<evidence type="ECO:0000259" key="1">
    <source>
        <dbReference type="Pfam" id="PF12728"/>
    </source>
</evidence>
<evidence type="ECO:0000313" key="2">
    <source>
        <dbReference type="EMBL" id="MBW3366485.1"/>
    </source>
</evidence>
<dbReference type="EMBL" id="JAHWXQ010000005">
    <property type="protein sequence ID" value="MBW3366485.1"/>
    <property type="molecule type" value="Genomic_DNA"/>
</dbReference>
<comment type="caution">
    <text evidence="2">The sequence shown here is derived from an EMBL/GenBank/DDBJ whole genome shotgun (WGS) entry which is preliminary data.</text>
</comment>
<dbReference type="InterPro" id="IPR041657">
    <property type="entry name" value="HTH_17"/>
</dbReference>
<name>A0ABS6XH19_9BACT</name>
<dbReference type="Proteomes" id="UP000774935">
    <property type="component" value="Unassembled WGS sequence"/>
</dbReference>
<gene>
    <name evidence="2" type="ORF">KYK27_15585</name>
</gene>
<dbReference type="Pfam" id="PF12728">
    <property type="entry name" value="HTH_17"/>
    <property type="match status" value="1"/>
</dbReference>
<reference evidence="2 3" key="1">
    <citation type="submission" date="2021-07" db="EMBL/GenBank/DDBJ databases">
        <authorList>
            <person name="Kim M.K."/>
        </authorList>
    </citation>
    <scope>NUCLEOTIDE SEQUENCE [LARGE SCALE GENOMIC DNA]</scope>
    <source>
        <strain evidence="2 3">HLY7-15</strain>
    </source>
</reference>
<sequence length="110" mass="12212">MSGIIILQLLNNELRQLIRDEVRRVLSETGVLKAIGLHEELMDAQGAAAFLKLKHGTVNTLFSKNKLKGIKKGRKTYFRRADLMEYLESDRKAMPSSGDGKGIVADNVNG</sequence>
<organism evidence="2 3">
    <name type="scientific">Pontibacter populi</name>
    <dbReference type="NCBI Taxonomy" id="890055"/>
    <lineage>
        <taxon>Bacteria</taxon>
        <taxon>Pseudomonadati</taxon>
        <taxon>Bacteroidota</taxon>
        <taxon>Cytophagia</taxon>
        <taxon>Cytophagales</taxon>
        <taxon>Hymenobacteraceae</taxon>
        <taxon>Pontibacter</taxon>
    </lineage>
</organism>
<evidence type="ECO:0000313" key="3">
    <source>
        <dbReference type="Proteomes" id="UP000774935"/>
    </source>
</evidence>
<proteinExistence type="predicted"/>
<accession>A0ABS6XH19</accession>
<protein>
    <submittedName>
        <fullName evidence="2">Helix-turn-helix domain-containing protein</fullName>
    </submittedName>
</protein>
<keyword evidence="3" id="KW-1185">Reference proteome</keyword>